<dbReference type="NCBIfam" id="TIGR00901">
    <property type="entry name" value="2A0125"/>
    <property type="match status" value="1"/>
</dbReference>
<evidence type="ECO:0000313" key="9">
    <source>
        <dbReference type="EMBL" id="MFD0988132.1"/>
    </source>
</evidence>
<dbReference type="EMBL" id="JBHTJO010000002">
    <property type="protein sequence ID" value="MFD0988132.1"/>
    <property type="molecule type" value="Genomic_DNA"/>
</dbReference>
<dbReference type="SUPFAM" id="SSF103473">
    <property type="entry name" value="MFS general substrate transporter"/>
    <property type="match status" value="1"/>
</dbReference>
<proteinExistence type="inferred from homology"/>
<feature type="transmembrane region" description="Helical" evidence="7">
    <location>
        <begin position="96"/>
        <end position="115"/>
    </location>
</feature>
<evidence type="ECO:0000256" key="6">
    <source>
        <dbReference type="ARBA" id="ARBA00023136"/>
    </source>
</evidence>
<evidence type="ECO:0000256" key="3">
    <source>
        <dbReference type="ARBA" id="ARBA00022448"/>
    </source>
</evidence>
<comment type="similarity">
    <text evidence="2">Belongs to the major facilitator superfamily.</text>
</comment>
<dbReference type="PANTHER" id="PTHR12778:SF10">
    <property type="entry name" value="MAJOR FACILITATOR SUPERFAMILY DOMAIN-CONTAINING PROTEIN 3"/>
    <property type="match status" value="1"/>
</dbReference>
<dbReference type="CDD" id="cd17486">
    <property type="entry name" value="MFS_AmpG_like"/>
    <property type="match status" value="1"/>
</dbReference>
<evidence type="ECO:0000256" key="1">
    <source>
        <dbReference type="ARBA" id="ARBA00004141"/>
    </source>
</evidence>
<feature type="transmembrane region" description="Helical" evidence="7">
    <location>
        <begin position="370"/>
        <end position="391"/>
    </location>
</feature>
<evidence type="ECO:0000259" key="8">
    <source>
        <dbReference type="PROSITE" id="PS50850"/>
    </source>
</evidence>
<organism evidence="9 10">
    <name type="scientific">Methyloligella solikamskensis</name>
    <dbReference type="NCBI Taxonomy" id="1177756"/>
    <lineage>
        <taxon>Bacteria</taxon>
        <taxon>Pseudomonadati</taxon>
        <taxon>Pseudomonadota</taxon>
        <taxon>Alphaproteobacteria</taxon>
        <taxon>Hyphomicrobiales</taxon>
        <taxon>Hyphomicrobiaceae</taxon>
        <taxon>Methyloligella</taxon>
    </lineage>
</organism>
<comment type="caution">
    <text evidence="9">The sequence shown here is derived from an EMBL/GenBank/DDBJ whole genome shotgun (WGS) entry which is preliminary data.</text>
</comment>
<feature type="transmembrane region" description="Helical" evidence="7">
    <location>
        <begin position="279"/>
        <end position="300"/>
    </location>
</feature>
<dbReference type="Pfam" id="PF07690">
    <property type="entry name" value="MFS_1"/>
    <property type="match status" value="1"/>
</dbReference>
<keyword evidence="3" id="KW-0813">Transport</keyword>
<accession>A0ABW3JCG4</accession>
<feature type="transmembrane region" description="Helical" evidence="7">
    <location>
        <begin position="332"/>
        <end position="358"/>
    </location>
</feature>
<evidence type="ECO:0000256" key="2">
    <source>
        <dbReference type="ARBA" id="ARBA00008335"/>
    </source>
</evidence>
<dbReference type="InterPro" id="IPR020846">
    <property type="entry name" value="MFS_dom"/>
</dbReference>
<dbReference type="InterPro" id="IPR036259">
    <property type="entry name" value="MFS_trans_sf"/>
</dbReference>
<gene>
    <name evidence="9" type="ORF">ACFQ2F_13590</name>
</gene>
<feature type="transmembrane region" description="Helical" evidence="7">
    <location>
        <begin position="161"/>
        <end position="180"/>
    </location>
</feature>
<evidence type="ECO:0000256" key="7">
    <source>
        <dbReference type="SAM" id="Phobius"/>
    </source>
</evidence>
<feature type="transmembrane region" description="Helical" evidence="7">
    <location>
        <begin position="242"/>
        <end position="267"/>
    </location>
</feature>
<feature type="transmembrane region" description="Helical" evidence="7">
    <location>
        <begin position="121"/>
        <end position="141"/>
    </location>
</feature>
<keyword evidence="5 7" id="KW-1133">Transmembrane helix</keyword>
<reference evidence="10" key="1">
    <citation type="journal article" date="2019" name="Int. J. Syst. Evol. Microbiol.">
        <title>The Global Catalogue of Microorganisms (GCM) 10K type strain sequencing project: providing services to taxonomists for standard genome sequencing and annotation.</title>
        <authorList>
            <consortium name="The Broad Institute Genomics Platform"/>
            <consortium name="The Broad Institute Genome Sequencing Center for Infectious Disease"/>
            <person name="Wu L."/>
            <person name="Ma J."/>
        </authorList>
    </citation>
    <scope>NUCLEOTIDE SEQUENCE [LARGE SCALE GENOMIC DNA]</scope>
    <source>
        <strain evidence="10">CCUG 61697</strain>
    </source>
</reference>
<comment type="subcellular location">
    <subcellularLocation>
        <location evidence="1">Membrane</location>
        <topology evidence="1">Multi-pass membrane protein</topology>
    </subcellularLocation>
</comment>
<dbReference type="PROSITE" id="PS50850">
    <property type="entry name" value="MFS"/>
    <property type="match status" value="1"/>
</dbReference>
<dbReference type="PANTHER" id="PTHR12778">
    <property type="entry name" value="SOLUTE CARRIER FAMILY 33 ACETYL-COA TRANSPORTER -RELATED"/>
    <property type="match status" value="1"/>
</dbReference>
<dbReference type="RefSeq" id="WP_379090968.1">
    <property type="nucleotide sequence ID" value="NZ_JBHTJO010000002.1"/>
</dbReference>
<feature type="transmembrane region" description="Helical" evidence="7">
    <location>
        <begin position="397"/>
        <end position="416"/>
    </location>
</feature>
<evidence type="ECO:0000256" key="4">
    <source>
        <dbReference type="ARBA" id="ARBA00022692"/>
    </source>
</evidence>
<feature type="transmembrane region" description="Helical" evidence="7">
    <location>
        <begin position="58"/>
        <end position="75"/>
    </location>
</feature>
<feature type="transmembrane region" description="Helical" evidence="7">
    <location>
        <begin position="28"/>
        <end position="52"/>
    </location>
</feature>
<feature type="transmembrane region" description="Helical" evidence="7">
    <location>
        <begin position="186"/>
        <end position="207"/>
    </location>
</feature>
<dbReference type="Proteomes" id="UP001597102">
    <property type="component" value="Unassembled WGS sequence"/>
</dbReference>
<sequence>MTDAGETDTEGVAHARRSWTEILFTRKMLACIFLGFTSGLPLYVLISLVPAWLRSEDVDLATIGLFALVGLPYTWKFVWSPLMDRYKLPFLGRRRGWALLVQVVLLVSIGMLGHFSPTTSLQTIVAIVFVVALFSASQDIVIDAYRRELLADDELGTGTSIFVNAYRISGLVPGSLSLILAEFQPWWLVFWITGGFMIVGIVTTLVMKEMSDDTLAPHSLREAVVDPFIEFFSRDGGIKTGLAILGFLFLYKLGDNMATALATPFYIDMGYSLAEIGSVAKVAGLWASIAGGVLGGIIMLKISINRALWLFGLVQVATIFPFIWLSQAGHSLPGLFVVVSGEYLGVGLGAIALTAFMARETSRAFTATQFALFTSLLAVPRTFANASTGYIVEAVGWTQFFVICAIVAIPGMLLLFKVAPWSKKDFVEEAEGEPSPGLDGGNAAPAAGKITEIEQPAAPVSKGV</sequence>
<keyword evidence="10" id="KW-1185">Reference proteome</keyword>
<keyword evidence="4 7" id="KW-0812">Transmembrane</keyword>
<protein>
    <submittedName>
        <fullName evidence="9">AmpG family muropeptide MFS transporter</fullName>
    </submittedName>
</protein>
<name>A0ABW3JCG4_9HYPH</name>
<dbReference type="InterPro" id="IPR004752">
    <property type="entry name" value="AmpG_permease/AT-1"/>
</dbReference>
<feature type="domain" description="Major facilitator superfamily (MFS) profile" evidence="8">
    <location>
        <begin position="27"/>
        <end position="423"/>
    </location>
</feature>
<evidence type="ECO:0000313" key="10">
    <source>
        <dbReference type="Proteomes" id="UP001597102"/>
    </source>
</evidence>
<dbReference type="InterPro" id="IPR011701">
    <property type="entry name" value="MFS"/>
</dbReference>
<keyword evidence="6 7" id="KW-0472">Membrane</keyword>
<evidence type="ECO:0000256" key="5">
    <source>
        <dbReference type="ARBA" id="ARBA00022989"/>
    </source>
</evidence>
<feature type="transmembrane region" description="Helical" evidence="7">
    <location>
        <begin position="307"/>
        <end position="326"/>
    </location>
</feature>
<dbReference type="Gene3D" id="1.20.1250.20">
    <property type="entry name" value="MFS general substrate transporter like domains"/>
    <property type="match status" value="1"/>
</dbReference>